<organism evidence="7 8">
    <name type="scientific">Brevundimonas balnearis</name>
    <dbReference type="NCBI Taxonomy" id="1572858"/>
    <lineage>
        <taxon>Bacteria</taxon>
        <taxon>Pseudomonadati</taxon>
        <taxon>Pseudomonadota</taxon>
        <taxon>Alphaproteobacteria</taxon>
        <taxon>Caulobacterales</taxon>
        <taxon>Caulobacteraceae</taxon>
        <taxon>Brevundimonas</taxon>
    </lineage>
</organism>
<evidence type="ECO:0000259" key="6">
    <source>
        <dbReference type="Pfam" id="PF01850"/>
    </source>
</evidence>
<keyword evidence="3 5" id="KW-0479">Metal-binding</keyword>
<dbReference type="SUPFAM" id="SSF88723">
    <property type="entry name" value="PIN domain-like"/>
    <property type="match status" value="1"/>
</dbReference>
<keyword evidence="8" id="KW-1185">Reference proteome</keyword>
<keyword evidence="5" id="KW-0460">Magnesium</keyword>
<dbReference type="InterPro" id="IPR029060">
    <property type="entry name" value="PIN-like_dom_sf"/>
</dbReference>
<keyword evidence="5" id="KW-0800">Toxin</keyword>
<evidence type="ECO:0000256" key="4">
    <source>
        <dbReference type="ARBA" id="ARBA00022801"/>
    </source>
</evidence>
<dbReference type="EMBL" id="JBHLSW010000007">
    <property type="protein sequence ID" value="MFC0634370.1"/>
    <property type="molecule type" value="Genomic_DNA"/>
</dbReference>
<dbReference type="EC" id="3.1.-.-" evidence="5"/>
<name>A0ABV6R437_9CAUL</name>
<dbReference type="Gene3D" id="3.40.50.1010">
    <property type="entry name" value="5'-nuclease"/>
    <property type="match status" value="1"/>
</dbReference>
<proteinExistence type="inferred from homology"/>
<dbReference type="RefSeq" id="WP_376836418.1">
    <property type="nucleotide sequence ID" value="NZ_JBHLSW010000007.1"/>
</dbReference>
<evidence type="ECO:0000256" key="5">
    <source>
        <dbReference type="HAMAP-Rule" id="MF_00265"/>
    </source>
</evidence>
<evidence type="ECO:0000256" key="3">
    <source>
        <dbReference type="ARBA" id="ARBA00022723"/>
    </source>
</evidence>
<comment type="caution">
    <text evidence="7">The sequence shown here is derived from an EMBL/GenBank/DDBJ whole genome shotgun (WGS) entry which is preliminary data.</text>
</comment>
<keyword evidence="2 5" id="KW-0540">Nuclease</keyword>
<dbReference type="Proteomes" id="UP001589906">
    <property type="component" value="Unassembled WGS sequence"/>
</dbReference>
<keyword evidence="4 5" id="KW-0378">Hydrolase</keyword>
<dbReference type="Pfam" id="PF01850">
    <property type="entry name" value="PIN"/>
    <property type="match status" value="1"/>
</dbReference>
<evidence type="ECO:0000256" key="1">
    <source>
        <dbReference type="ARBA" id="ARBA00022649"/>
    </source>
</evidence>
<dbReference type="HAMAP" id="MF_00265">
    <property type="entry name" value="VapC_Nob1"/>
    <property type="match status" value="1"/>
</dbReference>
<accession>A0ABV6R437</accession>
<feature type="binding site" evidence="5">
    <location>
        <position position="105"/>
    </location>
    <ligand>
        <name>Mg(2+)</name>
        <dbReference type="ChEBI" id="CHEBI:18420"/>
    </ligand>
</feature>
<dbReference type="InterPro" id="IPR002716">
    <property type="entry name" value="PIN_dom"/>
</dbReference>
<keyword evidence="1 5" id="KW-1277">Toxin-antitoxin system</keyword>
<reference evidence="7 8" key="1">
    <citation type="submission" date="2024-09" db="EMBL/GenBank/DDBJ databases">
        <authorList>
            <person name="Sun Q."/>
            <person name="Mori K."/>
        </authorList>
    </citation>
    <scope>NUCLEOTIDE SEQUENCE [LARGE SCALE GENOMIC DNA]</scope>
    <source>
        <strain evidence="7 8">NCAIM B.02621</strain>
    </source>
</reference>
<dbReference type="InterPro" id="IPR022907">
    <property type="entry name" value="VapC_family"/>
</dbReference>
<feature type="binding site" evidence="5">
    <location>
        <position position="5"/>
    </location>
    <ligand>
        <name>Mg(2+)</name>
        <dbReference type="ChEBI" id="CHEBI:18420"/>
    </ligand>
</feature>
<sequence>MIYVDTSVLVAAVTPEPATERVQDWLGSQAAGALGISAWVEVEFAAALRFKVSTRQITEVLMSSALAHFRSELVQTFTTWTIEPTDFAAAAEIAGSRWAKLKGPDALHLAVAQRLEVPIRTLDQGLARAAKAADHPVVSP</sequence>
<feature type="domain" description="PIN" evidence="6">
    <location>
        <begin position="2"/>
        <end position="131"/>
    </location>
</feature>
<comment type="cofactor">
    <cofactor evidence="5">
        <name>Mg(2+)</name>
        <dbReference type="ChEBI" id="CHEBI:18420"/>
    </cofactor>
</comment>
<evidence type="ECO:0000256" key="2">
    <source>
        <dbReference type="ARBA" id="ARBA00022722"/>
    </source>
</evidence>
<evidence type="ECO:0000313" key="8">
    <source>
        <dbReference type="Proteomes" id="UP001589906"/>
    </source>
</evidence>
<evidence type="ECO:0000313" key="7">
    <source>
        <dbReference type="EMBL" id="MFC0634370.1"/>
    </source>
</evidence>
<gene>
    <name evidence="5" type="primary">vapC</name>
    <name evidence="7" type="ORF">ACFFGE_10845</name>
</gene>
<dbReference type="CDD" id="cd09874">
    <property type="entry name" value="PIN_MT3492-like"/>
    <property type="match status" value="1"/>
</dbReference>
<comment type="similarity">
    <text evidence="5">Belongs to the PINc/VapC protein family.</text>
</comment>
<comment type="function">
    <text evidence="5">Toxic component of a toxin-antitoxin (TA) system. An RNase.</text>
</comment>
<protein>
    <recommendedName>
        <fullName evidence="5">Ribonuclease VapC</fullName>
        <shortName evidence="5">RNase VapC</shortName>
        <ecNumber evidence="5">3.1.-.-</ecNumber>
    </recommendedName>
    <alternativeName>
        <fullName evidence="5">Toxin VapC</fullName>
    </alternativeName>
</protein>